<dbReference type="InterPro" id="IPR046335">
    <property type="entry name" value="LacI/GalR-like_sensor"/>
</dbReference>
<proteinExistence type="predicted"/>
<sequence length="208" mass="22028">GALPHGVSGPQAMHDALLSAGNAVAALAHGTEPEPGRNSPACLVTLGHRLIALITSRSSPTSRALRAGWREATATLDLPPHGHLDIDVPTYGTPGWVDSYDEVLARCRERGVRALLVHSDREAIGMVERARDLGLRVPEELAVVSYDDEVAAASDPPLTAVRPQKHRLGALAAELALARLADTGERPVHRVQLWPTLIVRESCGGAAP</sequence>
<dbReference type="Gene3D" id="3.40.50.2300">
    <property type="match status" value="2"/>
</dbReference>
<evidence type="ECO:0000313" key="6">
    <source>
        <dbReference type="Proteomes" id="UP000295345"/>
    </source>
</evidence>
<dbReference type="GO" id="GO:0003700">
    <property type="term" value="F:DNA-binding transcription factor activity"/>
    <property type="evidence" value="ECO:0007669"/>
    <property type="project" value="TreeGrafter"/>
</dbReference>
<dbReference type="PANTHER" id="PTHR30146">
    <property type="entry name" value="LACI-RELATED TRANSCRIPTIONAL REPRESSOR"/>
    <property type="match status" value="1"/>
</dbReference>
<dbReference type="Proteomes" id="UP000295345">
    <property type="component" value="Unassembled WGS sequence"/>
</dbReference>
<protein>
    <recommendedName>
        <fullName evidence="4">Transcriptional regulator LacI/GalR-like sensor domain-containing protein</fullName>
    </recommendedName>
</protein>
<keyword evidence="6" id="KW-1185">Reference proteome</keyword>
<gene>
    <name evidence="5" type="ORF">E1283_13645</name>
</gene>
<dbReference type="RefSeq" id="WP_165956110.1">
    <property type="nucleotide sequence ID" value="NZ_SMKI01000121.1"/>
</dbReference>
<feature type="domain" description="Transcriptional regulator LacI/GalR-like sensor" evidence="4">
    <location>
        <begin position="43"/>
        <end position="203"/>
    </location>
</feature>
<feature type="non-terminal residue" evidence="5">
    <location>
        <position position="1"/>
    </location>
</feature>
<evidence type="ECO:0000256" key="3">
    <source>
        <dbReference type="ARBA" id="ARBA00023163"/>
    </source>
</evidence>
<reference evidence="5 6" key="1">
    <citation type="submission" date="2019-03" db="EMBL/GenBank/DDBJ databases">
        <title>Draft genome sequences of novel Actinobacteria.</title>
        <authorList>
            <person name="Sahin N."/>
            <person name="Ay H."/>
            <person name="Saygin H."/>
        </authorList>
    </citation>
    <scope>NUCLEOTIDE SEQUENCE [LARGE SCALE GENOMIC DNA]</scope>
    <source>
        <strain evidence="5 6">DSM 41900</strain>
    </source>
</reference>
<evidence type="ECO:0000256" key="2">
    <source>
        <dbReference type="ARBA" id="ARBA00023125"/>
    </source>
</evidence>
<keyword evidence="2" id="KW-0238">DNA-binding</keyword>
<keyword evidence="1" id="KW-0805">Transcription regulation</keyword>
<evidence type="ECO:0000259" key="4">
    <source>
        <dbReference type="Pfam" id="PF13377"/>
    </source>
</evidence>
<keyword evidence="3" id="KW-0804">Transcription</keyword>
<evidence type="ECO:0000256" key="1">
    <source>
        <dbReference type="ARBA" id="ARBA00023015"/>
    </source>
</evidence>
<comment type="caution">
    <text evidence="5">The sequence shown here is derived from an EMBL/GenBank/DDBJ whole genome shotgun (WGS) entry which is preliminary data.</text>
</comment>
<dbReference type="AlphaFoldDB" id="A0A4R4TJ73"/>
<name>A0A4R4TJ73_9ACTN</name>
<evidence type="ECO:0000313" key="5">
    <source>
        <dbReference type="EMBL" id="TDC75073.1"/>
    </source>
</evidence>
<organism evidence="5 6">
    <name type="scientific">Streptomyces hainanensis</name>
    <dbReference type="NCBI Taxonomy" id="402648"/>
    <lineage>
        <taxon>Bacteria</taxon>
        <taxon>Bacillati</taxon>
        <taxon>Actinomycetota</taxon>
        <taxon>Actinomycetes</taxon>
        <taxon>Kitasatosporales</taxon>
        <taxon>Streptomycetaceae</taxon>
        <taxon>Streptomyces</taxon>
    </lineage>
</organism>
<dbReference type="InterPro" id="IPR028082">
    <property type="entry name" value="Peripla_BP_I"/>
</dbReference>
<accession>A0A4R4TJ73</accession>
<dbReference type="Pfam" id="PF13377">
    <property type="entry name" value="Peripla_BP_3"/>
    <property type="match status" value="1"/>
</dbReference>
<dbReference type="EMBL" id="SMKI01000121">
    <property type="protein sequence ID" value="TDC75073.1"/>
    <property type="molecule type" value="Genomic_DNA"/>
</dbReference>
<dbReference type="SUPFAM" id="SSF53822">
    <property type="entry name" value="Periplasmic binding protein-like I"/>
    <property type="match status" value="1"/>
</dbReference>
<dbReference type="PANTHER" id="PTHR30146:SF155">
    <property type="entry name" value="ALANINE RACEMASE"/>
    <property type="match status" value="1"/>
</dbReference>
<dbReference type="GO" id="GO:0000976">
    <property type="term" value="F:transcription cis-regulatory region binding"/>
    <property type="evidence" value="ECO:0007669"/>
    <property type="project" value="TreeGrafter"/>
</dbReference>